<dbReference type="Proteomes" id="UP000827284">
    <property type="component" value="Unassembled WGS sequence"/>
</dbReference>
<accession>A0A9P3HMK5</accession>
<feature type="compositionally biased region" description="Basic and acidic residues" evidence="1">
    <location>
        <begin position="227"/>
        <end position="242"/>
    </location>
</feature>
<gene>
    <name evidence="2" type="ORF">EMPS_11595</name>
</gene>
<sequence>MLEQTNRHHLRATYQDLQPALNTHGTILQVGRYYNENQNRNAKGYTGDGFAILRLVHDSQSDIPTSLDVASQRLRTQTGVVSPLGNGPSVKQHEKSKSPQPRQQPQQQSQQQSQQPPRVGNARKRNKRGKQHSAMEGVEATGTGSVTTGTPAVPEPSHSLPVAVQSPNTSAAADEHTVPDVPPKVISLLISLEESGFVKKTPYAVSVAPEQPTSPLPQEDPLTGTYREQHQDHDDDDDGLKM</sequence>
<reference evidence="2" key="1">
    <citation type="submission" date="2021-11" db="EMBL/GenBank/DDBJ databases">
        <authorList>
            <person name="Herlambang A."/>
            <person name="Guo Y."/>
            <person name="Takashima Y."/>
            <person name="Nishizawa T."/>
        </authorList>
    </citation>
    <scope>NUCLEOTIDE SEQUENCE</scope>
    <source>
        <strain evidence="2">E1425</strain>
    </source>
</reference>
<evidence type="ECO:0000313" key="3">
    <source>
        <dbReference type="Proteomes" id="UP000827284"/>
    </source>
</evidence>
<dbReference type="EMBL" id="BQFW01000016">
    <property type="protein sequence ID" value="GJJ79235.1"/>
    <property type="molecule type" value="Genomic_DNA"/>
</dbReference>
<feature type="region of interest" description="Disordered" evidence="1">
    <location>
        <begin position="78"/>
        <end position="178"/>
    </location>
</feature>
<feature type="compositionally biased region" description="Basic residues" evidence="1">
    <location>
        <begin position="121"/>
        <end position="131"/>
    </location>
</feature>
<proteinExistence type="predicted"/>
<comment type="caution">
    <text evidence="2">The sequence shown here is derived from an EMBL/GenBank/DDBJ whole genome shotgun (WGS) entry which is preliminary data.</text>
</comment>
<feature type="region of interest" description="Disordered" evidence="1">
    <location>
        <begin position="206"/>
        <end position="242"/>
    </location>
</feature>
<dbReference type="AlphaFoldDB" id="A0A9P3HMK5"/>
<reference evidence="2" key="2">
    <citation type="journal article" date="2022" name="Microbiol. Resour. Announc.">
        <title>Whole-Genome Sequence of Entomortierella parvispora E1425, a Mucoromycotan Fungus Associated with Burkholderiaceae-Related Endosymbiotic Bacteria.</title>
        <authorList>
            <person name="Herlambang A."/>
            <person name="Guo Y."/>
            <person name="Takashima Y."/>
            <person name="Narisawa K."/>
            <person name="Ohta H."/>
            <person name="Nishizawa T."/>
        </authorList>
    </citation>
    <scope>NUCLEOTIDE SEQUENCE</scope>
    <source>
        <strain evidence="2">E1425</strain>
    </source>
</reference>
<evidence type="ECO:0000313" key="2">
    <source>
        <dbReference type="EMBL" id="GJJ79235.1"/>
    </source>
</evidence>
<keyword evidence="3" id="KW-1185">Reference proteome</keyword>
<protein>
    <submittedName>
        <fullName evidence="2">Uncharacterized protein</fullName>
    </submittedName>
</protein>
<name>A0A9P3HMK5_9FUNG</name>
<evidence type="ECO:0000256" key="1">
    <source>
        <dbReference type="SAM" id="MobiDB-lite"/>
    </source>
</evidence>
<organism evidence="2 3">
    <name type="scientific">Entomortierella parvispora</name>
    <dbReference type="NCBI Taxonomy" id="205924"/>
    <lineage>
        <taxon>Eukaryota</taxon>
        <taxon>Fungi</taxon>
        <taxon>Fungi incertae sedis</taxon>
        <taxon>Mucoromycota</taxon>
        <taxon>Mortierellomycotina</taxon>
        <taxon>Mortierellomycetes</taxon>
        <taxon>Mortierellales</taxon>
        <taxon>Mortierellaceae</taxon>
        <taxon>Entomortierella</taxon>
    </lineage>
</organism>
<dbReference type="OrthoDB" id="10669154at2759"/>
<feature type="compositionally biased region" description="Low complexity" evidence="1">
    <location>
        <begin position="98"/>
        <end position="118"/>
    </location>
</feature>